<dbReference type="Pfam" id="PF15607">
    <property type="entry name" value="Ntox44"/>
    <property type="match status" value="1"/>
</dbReference>
<gene>
    <name evidence="3" type="ORF">CKQ54_24095</name>
</gene>
<dbReference type="InterPro" id="IPR028946">
    <property type="entry name" value="Ntox44"/>
</dbReference>
<reference evidence="3 4" key="1">
    <citation type="submission" date="2017-08" db="EMBL/GenBank/DDBJ databases">
        <title>Comparative genomics of bacteria isolated from necrotic lesions of AOD affected trees.</title>
        <authorList>
            <person name="Doonan J."/>
            <person name="Denman S."/>
            <person name="Mcdonald J.E."/>
        </authorList>
    </citation>
    <scope>NUCLEOTIDE SEQUENCE [LARGE SCALE GENOMIC DNA]</scope>
    <source>
        <strain evidence="3 4">CIP 105588</strain>
    </source>
</reference>
<dbReference type="RefSeq" id="WP_120349713.1">
    <property type="nucleotide sequence ID" value="NZ_NSDJ01000002.1"/>
</dbReference>
<feature type="compositionally biased region" description="Polar residues" evidence="1">
    <location>
        <begin position="94"/>
        <end position="110"/>
    </location>
</feature>
<evidence type="ECO:0000256" key="1">
    <source>
        <dbReference type="SAM" id="MobiDB-lite"/>
    </source>
</evidence>
<feature type="domain" description="Bacterial toxin 44" evidence="2">
    <location>
        <begin position="195"/>
        <end position="300"/>
    </location>
</feature>
<proteinExistence type="predicted"/>
<dbReference type="GeneID" id="302711886"/>
<dbReference type="CDD" id="cd14744">
    <property type="entry name" value="PAAR_CT_2"/>
    <property type="match status" value="1"/>
</dbReference>
<evidence type="ECO:0000313" key="4">
    <source>
        <dbReference type="Proteomes" id="UP000284853"/>
    </source>
</evidence>
<protein>
    <recommendedName>
        <fullName evidence="2">Bacterial toxin 44 domain-containing protein</fullName>
    </recommendedName>
</protein>
<dbReference type="EMBL" id="NSDJ01000002">
    <property type="protein sequence ID" value="RKF66467.1"/>
    <property type="molecule type" value="Genomic_DNA"/>
</dbReference>
<name>A0ABX9PPX5_9GAMM</name>
<dbReference type="Proteomes" id="UP000284853">
    <property type="component" value="Unassembled WGS sequence"/>
</dbReference>
<comment type="caution">
    <text evidence="3">The sequence shown here is derived from an EMBL/GenBank/DDBJ whole genome shotgun (WGS) entry which is preliminary data.</text>
</comment>
<organism evidence="3 4">
    <name type="scientific">Rahnella variigena</name>
    <dbReference type="NCBI Taxonomy" id="574964"/>
    <lineage>
        <taxon>Bacteria</taxon>
        <taxon>Pseudomonadati</taxon>
        <taxon>Pseudomonadota</taxon>
        <taxon>Gammaproteobacteria</taxon>
        <taxon>Enterobacterales</taxon>
        <taxon>Yersiniaceae</taxon>
        <taxon>Rahnella</taxon>
    </lineage>
</organism>
<accession>A0ABX9PPX5</accession>
<evidence type="ECO:0000313" key="3">
    <source>
        <dbReference type="EMBL" id="RKF66467.1"/>
    </source>
</evidence>
<keyword evidence="4" id="KW-1185">Reference proteome</keyword>
<dbReference type="InterPro" id="IPR008727">
    <property type="entry name" value="PAAR_motif"/>
</dbReference>
<evidence type="ECO:0000259" key="2">
    <source>
        <dbReference type="Pfam" id="PF15607"/>
    </source>
</evidence>
<dbReference type="Pfam" id="PF05488">
    <property type="entry name" value="PAAR_motif"/>
    <property type="match status" value="1"/>
</dbReference>
<sequence length="347" mass="39233">MAKGYYLVLGDKTTCGGKILGGEPTHTIMGKPVAREQEPVTCGQHPGIYKIIGHIPGDSIMGRKFAGSLHSKSSCPCQARFVPSMVNDAYDFSPTNTGVSKSTTDNSNKVLDNRNHKNEEKPKIVCQHNDGAISVANYILDEIKRNVRCETANQIRYFIDEETLNQRRQVWDELPFYVKLTPPPQQELLLAMALWYPKVKTGAIWDHKQIIRQKFLNNAVTRPLESGQLSKSYYHKYKRHDYYLDVWSNIHYGFVGLSVGFSESLLLNGSSWEQNMTPGAMGNDTIDDVTSMRIGFALFKEHGKFAESLTTQNILDALEFASDSQLAESRSTHWCWNSENPEYIPFP</sequence>
<feature type="region of interest" description="Disordered" evidence="1">
    <location>
        <begin position="94"/>
        <end position="117"/>
    </location>
</feature>